<sequence>MTDIWGFMDAASNRFAEGRAEAVRSGTLTALADRIAEALGSASRADAEEAQARLEMVFARMLGASPTATRRAVNGTAAAESPEAAAFALGQIGFAHAVAARVASKRVEDGFVRFIRSKTVEGYVRALLGKELHNRALADALGKDEAEVSRVIGRLQANGVCDSRKEGNRRINFLTPAAEAVARDIGMGAIGTGRFHRTPPREVVRVMEQKRDELPAHLRHSLVLVADADAREAA</sequence>
<evidence type="ECO:0000313" key="1">
    <source>
        <dbReference type="EMBL" id="SOB80682.1"/>
    </source>
</evidence>
<evidence type="ECO:0000313" key="2">
    <source>
        <dbReference type="Proteomes" id="UP000219494"/>
    </source>
</evidence>
<dbReference type="OrthoDB" id="8481991at2"/>
<dbReference type="Proteomes" id="UP000219494">
    <property type="component" value="Unassembled WGS sequence"/>
</dbReference>
<accession>A0A285QKU2</accession>
<proteinExistence type="predicted"/>
<dbReference type="RefSeq" id="WP_097062988.1">
    <property type="nucleotide sequence ID" value="NZ_OBMI01000001.1"/>
</dbReference>
<dbReference type="SUPFAM" id="SSF46785">
    <property type="entry name" value="Winged helix' DNA-binding domain"/>
    <property type="match status" value="1"/>
</dbReference>
<dbReference type="AlphaFoldDB" id="A0A285QKU2"/>
<reference evidence="1 2" key="1">
    <citation type="submission" date="2017-07" db="EMBL/GenBank/DDBJ databases">
        <authorList>
            <person name="Sun Z.S."/>
            <person name="Albrecht U."/>
            <person name="Echele G."/>
            <person name="Lee C.C."/>
        </authorList>
    </citation>
    <scope>NUCLEOTIDE SEQUENCE [LARGE SCALE GENOMIC DNA]</scope>
    <source>
        <strain evidence="1 2">CGMCC 1.12672</strain>
    </source>
</reference>
<dbReference type="EMBL" id="OBMI01000001">
    <property type="protein sequence ID" value="SOB80682.1"/>
    <property type="molecule type" value="Genomic_DNA"/>
</dbReference>
<keyword evidence="2" id="KW-1185">Reference proteome</keyword>
<gene>
    <name evidence="1" type="ORF">SAMN06297144_1186</name>
</gene>
<organism evidence="1 2">
    <name type="scientific">Sphingomonas guangdongensis</name>
    <dbReference type="NCBI Taxonomy" id="1141890"/>
    <lineage>
        <taxon>Bacteria</taxon>
        <taxon>Pseudomonadati</taxon>
        <taxon>Pseudomonadota</taxon>
        <taxon>Alphaproteobacteria</taxon>
        <taxon>Sphingomonadales</taxon>
        <taxon>Sphingomonadaceae</taxon>
        <taxon>Sphingomonas</taxon>
    </lineage>
</organism>
<protein>
    <submittedName>
        <fullName evidence="1">Uncharacterized protein</fullName>
    </submittedName>
</protein>
<name>A0A285QKU2_9SPHN</name>
<dbReference type="InterPro" id="IPR036390">
    <property type="entry name" value="WH_DNA-bd_sf"/>
</dbReference>